<proteinExistence type="predicted"/>
<evidence type="ECO:0000256" key="2">
    <source>
        <dbReference type="SAM" id="Phobius"/>
    </source>
</evidence>
<dbReference type="KEGG" id="pry:Prubr_30890"/>
<organism evidence="3 4">
    <name type="scientific">Polymorphospora rubra</name>
    <dbReference type="NCBI Taxonomy" id="338584"/>
    <lineage>
        <taxon>Bacteria</taxon>
        <taxon>Bacillati</taxon>
        <taxon>Actinomycetota</taxon>
        <taxon>Actinomycetes</taxon>
        <taxon>Micromonosporales</taxon>
        <taxon>Micromonosporaceae</taxon>
        <taxon>Polymorphospora</taxon>
    </lineage>
</organism>
<protein>
    <submittedName>
        <fullName evidence="3">Uncharacterized protein</fullName>
    </submittedName>
</protein>
<keyword evidence="4" id="KW-1185">Reference proteome</keyword>
<evidence type="ECO:0000256" key="1">
    <source>
        <dbReference type="SAM" id="MobiDB-lite"/>
    </source>
</evidence>
<feature type="transmembrane region" description="Helical" evidence="2">
    <location>
        <begin position="302"/>
        <end position="324"/>
    </location>
</feature>
<keyword evidence="2" id="KW-0472">Membrane</keyword>
<evidence type="ECO:0000313" key="3">
    <source>
        <dbReference type="EMBL" id="BCJ66068.1"/>
    </source>
</evidence>
<accession>A0A810N2Z0</accession>
<dbReference type="AlphaFoldDB" id="A0A810N2Z0"/>
<sequence>MAGLLPRLLLAVALLVPTLVLSVQAWRGTDEKATFAEQERAGIEYLRALGQVTLALVDAQSAAVAGQPVPRDALNRAIAEGGAVDARLGAELRTNERWAGVRAKIESLSDRSHTYPEATYTAYNEATDLLLALYAKVRDTSGLVRDPDPDSYQLQDSAGEELPESIVAAGRLADLAVLAATRPQAELVRTAGELSNARAEVLDPAHDLVTNLQLAVDSTDSGTLGGNLLGELDAYQQAVEALGAAAVLTAGATAGTALPDPAAVATARAAVHSTAANLSATVLNEIDQLLEARIDGLGTDRLVTVVAGVLLFLIGHAPLLIFLVSAGRRTGGTPAAPGDGPPGPGGDREPAGRAATVARRWPDGTPEPPGPGRATPTGDAPAEKQWEHSGAAR</sequence>
<feature type="region of interest" description="Disordered" evidence="1">
    <location>
        <begin position="332"/>
        <end position="393"/>
    </location>
</feature>
<gene>
    <name evidence="3" type="ORF">Prubr_30890</name>
</gene>
<name>A0A810N2Z0_9ACTN</name>
<keyword evidence="2" id="KW-0812">Transmembrane</keyword>
<keyword evidence="2" id="KW-1133">Transmembrane helix</keyword>
<dbReference type="Proteomes" id="UP000680866">
    <property type="component" value="Chromosome"/>
</dbReference>
<dbReference type="EMBL" id="AP023359">
    <property type="protein sequence ID" value="BCJ66068.1"/>
    <property type="molecule type" value="Genomic_DNA"/>
</dbReference>
<reference evidence="3" key="1">
    <citation type="submission" date="2020-08" db="EMBL/GenBank/DDBJ databases">
        <title>Whole genome shotgun sequence of Polymorphospora rubra NBRC 101157.</title>
        <authorList>
            <person name="Komaki H."/>
            <person name="Tamura T."/>
        </authorList>
    </citation>
    <scope>NUCLEOTIDE SEQUENCE</scope>
    <source>
        <strain evidence="3">NBRC 101157</strain>
    </source>
</reference>
<evidence type="ECO:0000313" key="4">
    <source>
        <dbReference type="Proteomes" id="UP000680866"/>
    </source>
</evidence>